<dbReference type="AlphaFoldDB" id="A0A8S1R481"/>
<keyword evidence="2" id="KW-1185">Reference proteome</keyword>
<dbReference type="EMBL" id="CAJJDN010000135">
    <property type="protein sequence ID" value="CAD8121882.1"/>
    <property type="molecule type" value="Genomic_DNA"/>
</dbReference>
<sequence length="83" mass="10041">MLEDQRFIPEQEKKLDLLDVVDRLKDTKYNLQMRFIPLIKVAPYIPTEKQQSHNIKLIELFYTENLQRKIRFDIESDMVGFVL</sequence>
<comment type="caution">
    <text evidence="1">The sequence shown here is derived from an EMBL/GenBank/DDBJ whole genome shotgun (WGS) entry which is preliminary data.</text>
</comment>
<proteinExistence type="predicted"/>
<name>A0A8S1R481_9CILI</name>
<evidence type="ECO:0000313" key="1">
    <source>
        <dbReference type="EMBL" id="CAD8121882.1"/>
    </source>
</evidence>
<dbReference type="Proteomes" id="UP000692954">
    <property type="component" value="Unassembled WGS sequence"/>
</dbReference>
<gene>
    <name evidence="1" type="ORF">PSON_ATCC_30995.1.T1350023</name>
</gene>
<reference evidence="1" key="1">
    <citation type="submission" date="2021-01" db="EMBL/GenBank/DDBJ databases">
        <authorList>
            <consortium name="Genoscope - CEA"/>
            <person name="William W."/>
        </authorList>
    </citation>
    <scope>NUCLEOTIDE SEQUENCE</scope>
</reference>
<protein>
    <submittedName>
        <fullName evidence="1">Uncharacterized protein</fullName>
    </submittedName>
</protein>
<evidence type="ECO:0000313" key="2">
    <source>
        <dbReference type="Proteomes" id="UP000692954"/>
    </source>
</evidence>
<accession>A0A8S1R481</accession>
<organism evidence="1 2">
    <name type="scientific">Paramecium sonneborni</name>
    <dbReference type="NCBI Taxonomy" id="65129"/>
    <lineage>
        <taxon>Eukaryota</taxon>
        <taxon>Sar</taxon>
        <taxon>Alveolata</taxon>
        <taxon>Ciliophora</taxon>
        <taxon>Intramacronucleata</taxon>
        <taxon>Oligohymenophorea</taxon>
        <taxon>Peniculida</taxon>
        <taxon>Parameciidae</taxon>
        <taxon>Paramecium</taxon>
    </lineage>
</organism>